<feature type="coiled-coil region" evidence="1">
    <location>
        <begin position="186"/>
        <end position="215"/>
    </location>
</feature>
<dbReference type="GO" id="GO:0003964">
    <property type="term" value="F:RNA-directed DNA polymerase activity"/>
    <property type="evidence" value="ECO:0007669"/>
    <property type="project" value="TreeGrafter"/>
</dbReference>
<keyword evidence="1" id="KW-0175">Coiled coil</keyword>
<evidence type="ECO:0008006" key="4">
    <source>
        <dbReference type="Google" id="ProtNLM"/>
    </source>
</evidence>
<dbReference type="PANTHER" id="PTHR33642:SF4">
    <property type="entry name" value="COX1_OXI3 INTRON 1 PROTEIN-RELATED"/>
    <property type="match status" value="1"/>
</dbReference>
<dbReference type="EMBL" id="BMAC01000294">
    <property type="protein sequence ID" value="GFP92915.1"/>
    <property type="molecule type" value="Genomic_DNA"/>
</dbReference>
<reference evidence="2" key="1">
    <citation type="submission" date="2020-07" db="EMBL/GenBank/DDBJ databases">
        <title>Ethylene signaling mediates host invasion by parasitic plants.</title>
        <authorList>
            <person name="Yoshida S."/>
        </authorList>
    </citation>
    <scope>NUCLEOTIDE SEQUENCE</scope>
    <source>
        <strain evidence="2">Okayama</strain>
    </source>
</reference>
<comment type="caution">
    <text evidence="2">The sequence shown here is derived from an EMBL/GenBank/DDBJ whole genome shotgun (WGS) entry which is preliminary data.</text>
</comment>
<dbReference type="PANTHER" id="PTHR33642">
    <property type="entry name" value="COX1/OXI3 INTRON 1 PROTEIN-RELATED"/>
    <property type="match status" value="1"/>
</dbReference>
<evidence type="ECO:0000313" key="3">
    <source>
        <dbReference type="Proteomes" id="UP000653305"/>
    </source>
</evidence>
<dbReference type="OrthoDB" id="658143at2759"/>
<dbReference type="GO" id="GO:0090615">
    <property type="term" value="P:mitochondrial mRNA processing"/>
    <property type="evidence" value="ECO:0007669"/>
    <property type="project" value="TreeGrafter"/>
</dbReference>
<accession>A0A830CCG3</accession>
<dbReference type="GO" id="GO:0006315">
    <property type="term" value="P:homing of group II introns"/>
    <property type="evidence" value="ECO:0007669"/>
    <property type="project" value="TreeGrafter"/>
</dbReference>
<dbReference type="AlphaFoldDB" id="A0A830CCG3"/>
<sequence length="361" mass="42075">MLTMDLKNHVVKFLTDNLDLKVDKSTTVIHSAVSEKIDFMGMELQAVAPSVLRPPKTEKAIRARKKYLRQKEVQLLELKNKRERNRKKLGMKLLSHVYKKSKQSNGFKFDFEIENEVRQIFGTWADEVVCEFLSSVDERWEWHRKLTAGDFLSLARIREQLPNELVKAYDNFQNQVDRYLKPVKAKRELEEQVRRKELEEEEKYAQRTVEDLTRRCVKVDASLELIKRDLKVIGVDGDGESCFFPSEKDIKMMGDRNLADPKPVDGCLTLALTRLASDESCHRCVAHFCERTNTIVYRIHLLQRYLDLNPFDENNWVPQMGVIHDSLHRKCAPLCSDHASELYMGRLTLQDIDCTGLMDVD</sequence>
<evidence type="ECO:0000313" key="2">
    <source>
        <dbReference type="EMBL" id="GFP92915.1"/>
    </source>
</evidence>
<gene>
    <name evidence="2" type="ORF">PHJA_001435800</name>
</gene>
<protein>
    <recommendedName>
        <fullName evidence="4">Domain X domain-containing protein</fullName>
    </recommendedName>
</protein>
<dbReference type="Proteomes" id="UP000653305">
    <property type="component" value="Unassembled WGS sequence"/>
</dbReference>
<keyword evidence="3" id="KW-1185">Reference proteome</keyword>
<dbReference type="GO" id="GO:0005739">
    <property type="term" value="C:mitochondrion"/>
    <property type="evidence" value="ECO:0007669"/>
    <property type="project" value="TreeGrafter"/>
</dbReference>
<organism evidence="2 3">
    <name type="scientific">Phtheirospermum japonicum</name>
    <dbReference type="NCBI Taxonomy" id="374723"/>
    <lineage>
        <taxon>Eukaryota</taxon>
        <taxon>Viridiplantae</taxon>
        <taxon>Streptophyta</taxon>
        <taxon>Embryophyta</taxon>
        <taxon>Tracheophyta</taxon>
        <taxon>Spermatophyta</taxon>
        <taxon>Magnoliopsida</taxon>
        <taxon>eudicotyledons</taxon>
        <taxon>Gunneridae</taxon>
        <taxon>Pentapetalae</taxon>
        <taxon>asterids</taxon>
        <taxon>lamiids</taxon>
        <taxon>Lamiales</taxon>
        <taxon>Orobanchaceae</taxon>
        <taxon>Orobanchaceae incertae sedis</taxon>
        <taxon>Phtheirospermum</taxon>
    </lineage>
</organism>
<proteinExistence type="predicted"/>
<evidence type="ECO:0000256" key="1">
    <source>
        <dbReference type="SAM" id="Coils"/>
    </source>
</evidence>
<name>A0A830CCG3_9LAMI</name>